<evidence type="ECO:0000313" key="2">
    <source>
        <dbReference type="Proteomes" id="UP000189970"/>
    </source>
</evidence>
<dbReference type="Pfam" id="PF14253">
    <property type="entry name" value="AbiH"/>
    <property type="match status" value="1"/>
</dbReference>
<dbReference type="Proteomes" id="UP000189970">
    <property type="component" value="Unassembled WGS sequence"/>
</dbReference>
<gene>
    <name evidence="1" type="ORF">BW731_00595</name>
</gene>
<dbReference type="EMBL" id="MVAB01000001">
    <property type="protein sequence ID" value="OPF86801.1"/>
    <property type="molecule type" value="Genomic_DNA"/>
</dbReference>
<proteinExistence type="predicted"/>
<evidence type="ECO:0000313" key="1">
    <source>
        <dbReference type="EMBL" id="OPF86801.1"/>
    </source>
</evidence>
<protein>
    <recommendedName>
        <fullName evidence="3">SIR2-like domain-containing protein</fullName>
    </recommendedName>
</protein>
<name>A0A1V4DEF7_9ENTE</name>
<sequence length="367" mass="43282">MTERLIITGNGFDLAHGLKTSYKDFYEQIPIEVKSSWEELLCNFKIDTDNWYSFEELIDKLSLEWYFKYFIDSVENDKKKEEILNKQIQKINLLFLEMTSCLYNYLDNIDELSIIENENIKNAIQPSDFVISFNYTKFAQNYSDNVYYIHGSLDEKHIVLGYKQREANPTGILAEATVFDKKKLREQLNFRRYLIGIGLSEKAIETEIAEFNSHVSCMFSGRGGYLFDYSPSLNEEFINYNTKWYEEKSWSTFNRFRKADPIIYPCLLDEQLRNERLQQISKIINDYGEINNFLPAPICMNIDFTNVKELIILGHSLEADEELIVDIINELDNLEKIKLFVYSGEDYSNKISFLNNVSDRNVEIVYY</sequence>
<keyword evidence="2" id="KW-1185">Reference proteome</keyword>
<comment type="caution">
    <text evidence="1">The sequence shown here is derived from an EMBL/GenBank/DDBJ whole genome shotgun (WGS) entry which is preliminary data.</text>
</comment>
<reference evidence="1 2" key="1">
    <citation type="submission" date="2017-02" db="EMBL/GenBank/DDBJ databases">
        <title>Vagococcus cremeus sp. nov., isolated from the small intestine of a marten, Martes flavigula.</title>
        <authorList>
            <person name="Tak E.J."/>
            <person name="Bae J.-W."/>
        </authorList>
    </citation>
    <scope>NUCLEOTIDE SEQUENCE [LARGE SCALE GENOMIC DNA]</scope>
    <source>
        <strain evidence="1 2">D7T301</strain>
    </source>
</reference>
<organism evidence="1 2">
    <name type="scientific">Vagococcus martis</name>
    <dbReference type="NCBI Taxonomy" id="1768210"/>
    <lineage>
        <taxon>Bacteria</taxon>
        <taxon>Bacillati</taxon>
        <taxon>Bacillota</taxon>
        <taxon>Bacilli</taxon>
        <taxon>Lactobacillales</taxon>
        <taxon>Enterococcaceae</taxon>
        <taxon>Vagococcus</taxon>
    </lineage>
</organism>
<dbReference type="AlphaFoldDB" id="A0A1V4DEF7"/>
<evidence type="ECO:0008006" key="3">
    <source>
        <dbReference type="Google" id="ProtNLM"/>
    </source>
</evidence>
<dbReference type="RefSeq" id="WP_079344810.1">
    <property type="nucleotide sequence ID" value="NZ_MVAB01000001.1"/>
</dbReference>
<accession>A0A1V4DEF7</accession>
<dbReference type="InterPro" id="IPR025935">
    <property type="entry name" value="AbiH"/>
</dbReference>